<evidence type="ECO:0000313" key="9">
    <source>
        <dbReference type="Proteomes" id="UP000000268"/>
    </source>
</evidence>
<dbReference type="PANTHER" id="PTHR30250:SF10">
    <property type="entry name" value="LIPOPOLYSACCHARIDE BIOSYNTHESIS PROTEIN WZXC"/>
    <property type="match status" value="1"/>
</dbReference>
<dbReference type="STRING" id="329726.AM1_3621"/>
<evidence type="ECO:0000256" key="1">
    <source>
        <dbReference type="ARBA" id="ARBA00004651"/>
    </source>
</evidence>
<keyword evidence="6 7" id="KW-0472">Membrane</keyword>
<sequence length="430" mass="48321">MLKRSQKLTNIPFFRNVFTLMTGTALAQAIPVVLSPVLTRVYSPETFGGLALFMSISIIMAIPATGRYEQSIILPEEDGDALNIVVLCISLAATFCIFLWLFFYGFSGPIATIVSLKNLNTYLRLLPISIFLLAAYQSTYYWFNRVKSYRIITFNKVTLSLAVVTTQLALYKVSDVGLVIGYVFGQFIGVIYAVYQMLAFLLKHPGLVDINLKRIKQQAQRHIKFPKFLLLGHMMNAVSGNMPIMLFQSLYGPAFSGFYSLTFRVIALPMALLGNAISDVFREAASKQYIAKGECSQLFLKTFKYLLLIAVIPFAVFLIASPYLFTLFFGQAWVQSGVYARLLSPMLFCQFITIPLCSMFIIAEKQELDLVWQIVRFFLSISSIWVGYTIFQSDESSVLLFSIAFCVLYLVSGVMSYSFSCSNRNTLDAG</sequence>
<dbReference type="KEGG" id="amr:AM1_3621"/>
<feature type="transmembrane region" description="Helical" evidence="7">
    <location>
        <begin position="179"/>
        <end position="202"/>
    </location>
</feature>
<dbReference type="Proteomes" id="UP000000268">
    <property type="component" value="Chromosome"/>
</dbReference>
<accession>B0C3B2</accession>
<dbReference type="eggNOG" id="COG2244">
    <property type="taxonomic scope" value="Bacteria"/>
</dbReference>
<feature type="transmembrane region" description="Helical" evidence="7">
    <location>
        <begin position="397"/>
        <end position="417"/>
    </location>
</feature>
<comment type="subcellular location">
    <subcellularLocation>
        <location evidence="1">Cell membrane</location>
        <topology evidence="1">Multi-pass membrane protein</topology>
    </subcellularLocation>
</comment>
<dbReference type="Pfam" id="PF13440">
    <property type="entry name" value="Polysacc_synt_3"/>
    <property type="match status" value="1"/>
</dbReference>
<protein>
    <submittedName>
        <fullName evidence="8">O-antigen translocase, putative</fullName>
    </submittedName>
</protein>
<keyword evidence="3" id="KW-1003">Cell membrane</keyword>
<gene>
    <name evidence="8" type="ordered locus">AM1_3621</name>
</gene>
<evidence type="ECO:0000256" key="3">
    <source>
        <dbReference type="ARBA" id="ARBA00022475"/>
    </source>
</evidence>
<evidence type="ECO:0000256" key="2">
    <source>
        <dbReference type="ARBA" id="ARBA00007430"/>
    </source>
</evidence>
<feature type="transmembrane region" description="Helical" evidence="7">
    <location>
        <begin position="258"/>
        <end position="277"/>
    </location>
</feature>
<feature type="transmembrane region" description="Helical" evidence="7">
    <location>
        <begin position="342"/>
        <end position="363"/>
    </location>
</feature>
<comment type="similarity">
    <text evidence="2">Belongs to the polysaccharide synthase family.</text>
</comment>
<evidence type="ECO:0000313" key="8">
    <source>
        <dbReference type="EMBL" id="ABW28611.1"/>
    </source>
</evidence>
<evidence type="ECO:0000256" key="5">
    <source>
        <dbReference type="ARBA" id="ARBA00022989"/>
    </source>
</evidence>
<name>B0C3B2_ACAM1</name>
<evidence type="ECO:0000256" key="7">
    <source>
        <dbReference type="SAM" id="Phobius"/>
    </source>
</evidence>
<feature type="transmembrane region" description="Helical" evidence="7">
    <location>
        <begin position="84"/>
        <end position="103"/>
    </location>
</feature>
<dbReference type="EMBL" id="CP000828">
    <property type="protein sequence ID" value="ABW28611.1"/>
    <property type="molecule type" value="Genomic_DNA"/>
</dbReference>
<feature type="transmembrane region" description="Helical" evidence="7">
    <location>
        <begin position="46"/>
        <end position="64"/>
    </location>
</feature>
<feature type="transmembrane region" description="Helical" evidence="7">
    <location>
        <begin position="223"/>
        <end position="246"/>
    </location>
</feature>
<feature type="transmembrane region" description="Helical" evidence="7">
    <location>
        <begin position="305"/>
        <end position="330"/>
    </location>
</feature>
<organism evidence="8 9">
    <name type="scientific">Acaryochloris marina (strain MBIC 11017)</name>
    <dbReference type="NCBI Taxonomy" id="329726"/>
    <lineage>
        <taxon>Bacteria</taxon>
        <taxon>Bacillati</taxon>
        <taxon>Cyanobacteriota</taxon>
        <taxon>Cyanophyceae</taxon>
        <taxon>Acaryochloridales</taxon>
        <taxon>Acaryochloridaceae</taxon>
        <taxon>Acaryochloris</taxon>
    </lineage>
</organism>
<keyword evidence="9" id="KW-1185">Reference proteome</keyword>
<feature type="transmembrane region" description="Helical" evidence="7">
    <location>
        <begin position="154"/>
        <end position="173"/>
    </location>
</feature>
<reference evidence="8 9" key="1">
    <citation type="journal article" date="2008" name="Proc. Natl. Acad. Sci. U.S.A.">
        <title>Niche adaptation and genome expansion in the chlorophyll d-producing cyanobacterium Acaryochloris marina.</title>
        <authorList>
            <person name="Swingley W.D."/>
            <person name="Chen M."/>
            <person name="Cheung P.C."/>
            <person name="Conrad A.L."/>
            <person name="Dejesa L.C."/>
            <person name="Hao J."/>
            <person name="Honchak B.M."/>
            <person name="Karbach L.E."/>
            <person name="Kurdoglu A."/>
            <person name="Lahiri S."/>
            <person name="Mastrian S.D."/>
            <person name="Miyashita H."/>
            <person name="Page L."/>
            <person name="Ramakrishna P."/>
            <person name="Satoh S."/>
            <person name="Sattley W.M."/>
            <person name="Shimada Y."/>
            <person name="Taylor H.L."/>
            <person name="Tomo T."/>
            <person name="Tsuchiya T."/>
            <person name="Wang Z.T."/>
            <person name="Raymond J."/>
            <person name="Mimuro M."/>
            <person name="Blankenship R.E."/>
            <person name="Touchman J.W."/>
        </authorList>
    </citation>
    <scope>NUCLEOTIDE SEQUENCE [LARGE SCALE GENOMIC DNA]</scope>
    <source>
        <strain evidence="9">MBIC 11017</strain>
    </source>
</reference>
<dbReference type="GO" id="GO:0005886">
    <property type="term" value="C:plasma membrane"/>
    <property type="evidence" value="ECO:0007669"/>
    <property type="project" value="UniProtKB-SubCell"/>
</dbReference>
<dbReference type="InterPro" id="IPR050833">
    <property type="entry name" value="Poly_Biosynth_Transport"/>
</dbReference>
<keyword evidence="4 7" id="KW-0812">Transmembrane</keyword>
<feature type="transmembrane region" description="Helical" evidence="7">
    <location>
        <begin position="123"/>
        <end position="142"/>
    </location>
</feature>
<dbReference type="RefSeq" id="WP_012164004.1">
    <property type="nucleotide sequence ID" value="NC_009925.1"/>
</dbReference>
<feature type="transmembrane region" description="Helical" evidence="7">
    <location>
        <begin position="12"/>
        <end position="34"/>
    </location>
</feature>
<dbReference type="HOGENOM" id="CLU_037830_0_0_3"/>
<dbReference type="PANTHER" id="PTHR30250">
    <property type="entry name" value="PST FAMILY PREDICTED COLANIC ACID TRANSPORTER"/>
    <property type="match status" value="1"/>
</dbReference>
<proteinExistence type="inferred from homology"/>
<feature type="transmembrane region" description="Helical" evidence="7">
    <location>
        <begin position="370"/>
        <end position="391"/>
    </location>
</feature>
<evidence type="ECO:0000256" key="6">
    <source>
        <dbReference type="ARBA" id="ARBA00023136"/>
    </source>
</evidence>
<keyword evidence="5 7" id="KW-1133">Transmembrane helix</keyword>
<evidence type="ECO:0000256" key="4">
    <source>
        <dbReference type="ARBA" id="ARBA00022692"/>
    </source>
</evidence>
<dbReference type="AlphaFoldDB" id="B0C3B2"/>